<accession>A0AB35T8Z3</accession>
<evidence type="ECO:0000256" key="1">
    <source>
        <dbReference type="ARBA" id="ARBA00023015"/>
    </source>
</evidence>
<dbReference type="GO" id="GO:0003677">
    <property type="term" value="F:DNA binding"/>
    <property type="evidence" value="ECO:0007669"/>
    <property type="project" value="UniProtKB-KW"/>
</dbReference>
<evidence type="ECO:0000256" key="3">
    <source>
        <dbReference type="ARBA" id="ARBA00023163"/>
    </source>
</evidence>
<protein>
    <submittedName>
        <fullName evidence="7">Response regulator transcription factor</fullName>
    </submittedName>
</protein>
<dbReference type="CDD" id="cd06170">
    <property type="entry name" value="LuxR_C_like"/>
    <property type="match status" value="1"/>
</dbReference>
<dbReference type="SUPFAM" id="SSF46894">
    <property type="entry name" value="C-terminal effector domain of the bipartite response regulators"/>
    <property type="match status" value="1"/>
</dbReference>
<dbReference type="PRINTS" id="PR00038">
    <property type="entry name" value="HTHLUXR"/>
</dbReference>
<evidence type="ECO:0000256" key="5">
    <source>
        <dbReference type="SAM" id="Phobius"/>
    </source>
</evidence>
<feature type="region of interest" description="Disordered" evidence="4">
    <location>
        <begin position="1"/>
        <end position="41"/>
    </location>
</feature>
<comment type="caution">
    <text evidence="7">The sequence shown here is derived from an EMBL/GenBank/DDBJ whole genome shotgun (WGS) entry which is preliminary data.</text>
</comment>
<feature type="domain" description="HTH luxR-type" evidence="6">
    <location>
        <begin position="198"/>
        <end position="263"/>
    </location>
</feature>
<dbReference type="SMART" id="SM00421">
    <property type="entry name" value="HTH_LUXR"/>
    <property type="match status" value="1"/>
</dbReference>
<keyword evidence="5" id="KW-0472">Membrane</keyword>
<dbReference type="InterPro" id="IPR036388">
    <property type="entry name" value="WH-like_DNA-bd_sf"/>
</dbReference>
<feature type="transmembrane region" description="Helical" evidence="5">
    <location>
        <begin position="79"/>
        <end position="96"/>
    </location>
</feature>
<sequence>MESRGSENPESAKNGAGEDPDAKGPELVSPRSERDGAGSAAGAAGRGRELVSWLNWQSALYAFVLGMVCVLLIPLTSLWWLVPVLGAVVPIALVLASGRNRGPARLEERRTKEGELLRALAEQDELTPTAAAMRTSLIVDEAQKMLEDLVRKGHLTPRADDGVIYYGLAERNRALLPGEAESVTRAADEEQDLPVDASTRPLEALSERELEVLALLASGRTNAEIARDLFVALGTVKSHVNNIYRKLGAANRAEAVSKAREMRLLR</sequence>
<dbReference type="AlphaFoldDB" id="A0AB35T8Z3"/>
<organism evidence="7 8">
    <name type="scientific">Rubrobacter radiotolerans</name>
    <name type="common">Arthrobacter radiotolerans</name>
    <dbReference type="NCBI Taxonomy" id="42256"/>
    <lineage>
        <taxon>Bacteria</taxon>
        <taxon>Bacillati</taxon>
        <taxon>Actinomycetota</taxon>
        <taxon>Rubrobacteria</taxon>
        <taxon>Rubrobacterales</taxon>
        <taxon>Rubrobacteraceae</taxon>
        <taxon>Rubrobacter</taxon>
    </lineage>
</organism>
<evidence type="ECO:0000256" key="2">
    <source>
        <dbReference type="ARBA" id="ARBA00023125"/>
    </source>
</evidence>
<dbReference type="PROSITE" id="PS50043">
    <property type="entry name" value="HTH_LUXR_2"/>
    <property type="match status" value="1"/>
</dbReference>
<dbReference type="InterPro" id="IPR000792">
    <property type="entry name" value="Tscrpt_reg_LuxR_C"/>
</dbReference>
<name>A0AB35T8Z3_RUBRA</name>
<reference evidence="7" key="1">
    <citation type="submission" date="2023-11" db="EMBL/GenBank/DDBJ databases">
        <title>MicrobeMod: A computational toolkit for identifying prokaryotic methylation and restriction-modification with nanopore sequencing.</title>
        <authorList>
            <person name="Crits-Christoph A."/>
            <person name="Kang S.C."/>
            <person name="Lee H."/>
            <person name="Ostrov N."/>
        </authorList>
    </citation>
    <scope>NUCLEOTIDE SEQUENCE</scope>
    <source>
        <strain evidence="7">ATCC 51242</strain>
    </source>
</reference>
<evidence type="ECO:0000256" key="4">
    <source>
        <dbReference type="SAM" id="MobiDB-lite"/>
    </source>
</evidence>
<feature type="transmembrane region" description="Helical" evidence="5">
    <location>
        <begin position="53"/>
        <end position="73"/>
    </location>
</feature>
<keyword evidence="5" id="KW-1133">Transmembrane helix</keyword>
<keyword evidence="1" id="KW-0805">Transcription regulation</keyword>
<dbReference type="Pfam" id="PF00196">
    <property type="entry name" value="GerE"/>
    <property type="match status" value="1"/>
</dbReference>
<gene>
    <name evidence="7" type="ORF">SIL72_15260</name>
</gene>
<keyword evidence="2" id="KW-0238">DNA-binding</keyword>
<dbReference type="EMBL" id="JAWXXX010000002">
    <property type="protein sequence ID" value="MDX5895385.1"/>
    <property type="molecule type" value="Genomic_DNA"/>
</dbReference>
<evidence type="ECO:0000259" key="6">
    <source>
        <dbReference type="PROSITE" id="PS50043"/>
    </source>
</evidence>
<proteinExistence type="predicted"/>
<evidence type="ECO:0000313" key="8">
    <source>
        <dbReference type="Proteomes" id="UP001281130"/>
    </source>
</evidence>
<dbReference type="PROSITE" id="PS00622">
    <property type="entry name" value="HTH_LUXR_1"/>
    <property type="match status" value="1"/>
</dbReference>
<dbReference type="PANTHER" id="PTHR44688:SF16">
    <property type="entry name" value="DNA-BINDING TRANSCRIPTIONAL ACTIVATOR DEVR_DOSR"/>
    <property type="match status" value="1"/>
</dbReference>
<dbReference type="InterPro" id="IPR016032">
    <property type="entry name" value="Sig_transdc_resp-reg_C-effctor"/>
</dbReference>
<dbReference type="GO" id="GO:0006355">
    <property type="term" value="P:regulation of DNA-templated transcription"/>
    <property type="evidence" value="ECO:0007669"/>
    <property type="project" value="InterPro"/>
</dbReference>
<dbReference type="RefSeq" id="WP_232226663.1">
    <property type="nucleotide sequence ID" value="NZ_CP007515.1"/>
</dbReference>
<dbReference type="Gene3D" id="1.10.10.10">
    <property type="entry name" value="Winged helix-like DNA-binding domain superfamily/Winged helix DNA-binding domain"/>
    <property type="match status" value="1"/>
</dbReference>
<dbReference type="PANTHER" id="PTHR44688">
    <property type="entry name" value="DNA-BINDING TRANSCRIPTIONAL ACTIVATOR DEVR_DOSR"/>
    <property type="match status" value="1"/>
</dbReference>
<keyword evidence="5" id="KW-0812">Transmembrane</keyword>
<evidence type="ECO:0000313" key="7">
    <source>
        <dbReference type="EMBL" id="MDX5895385.1"/>
    </source>
</evidence>
<dbReference type="Proteomes" id="UP001281130">
    <property type="component" value="Unassembled WGS sequence"/>
</dbReference>
<keyword evidence="3" id="KW-0804">Transcription</keyword>